<keyword evidence="2" id="KW-0058">Aromatic hydrocarbons catabolism</keyword>
<evidence type="ECO:0000256" key="2">
    <source>
        <dbReference type="ARBA" id="ARBA00022797"/>
    </source>
</evidence>
<feature type="active site" description="Proton donor" evidence="4">
    <location>
        <position position="313"/>
    </location>
</feature>
<organism evidence="6 7">
    <name type="scientific">Cordyceps javanica</name>
    <dbReference type="NCBI Taxonomy" id="43265"/>
    <lineage>
        <taxon>Eukaryota</taxon>
        <taxon>Fungi</taxon>
        <taxon>Dikarya</taxon>
        <taxon>Ascomycota</taxon>
        <taxon>Pezizomycotina</taxon>
        <taxon>Sordariomycetes</taxon>
        <taxon>Hypocreomycetidae</taxon>
        <taxon>Hypocreales</taxon>
        <taxon>Cordycipitaceae</taxon>
        <taxon>Cordyceps</taxon>
    </lineage>
</organism>
<reference evidence="6 7" key="1">
    <citation type="journal article" date="2019" name="Appl. Microbiol. Biotechnol.">
        <title>Genome sequence of Isaria javanica and comparative genome analysis insights into family S53 peptidase evolution in fungal entomopathogens.</title>
        <authorList>
            <person name="Lin R."/>
            <person name="Zhang X."/>
            <person name="Xin B."/>
            <person name="Zou M."/>
            <person name="Gao Y."/>
            <person name="Qin F."/>
            <person name="Hu Q."/>
            <person name="Xie B."/>
            <person name="Cheng X."/>
        </authorList>
    </citation>
    <scope>NUCLEOTIDE SEQUENCE [LARGE SCALE GENOMIC DNA]</scope>
    <source>
        <strain evidence="6 7">IJ1G</strain>
    </source>
</reference>
<feature type="active site" description="Proton acceptor" evidence="4">
    <location>
        <position position="369"/>
    </location>
</feature>
<proteinExistence type="inferred from homology"/>
<sequence length="404" mass="45529">MVNNQIRPFKIAIPQESLETLHKKLSLATFPEEVDFSNIDKYGASRSEIKRLAEYWRNGFNWRAQEAKLNKLPQFTTRVNIDGFGDLEIHFIHQRSSRHDSIPLLFCHGWPGSFLEVCKILPLLTNATDGPSFHVVAPSLPNYGFSDKVKGKGFSIAQYAQAIHQVMLNLGYNKYATQGGDWGFFITRSVGMQFPDFCLASHVNMQMIQPTVASAGWFGLYKLLGWFNKQEIDGLARLGWYLKEGSGYMAEQSTKPLTIGYSLADSPVGLLAWIYEKLTEWTDNYPWTDDEILTWVSIYQFSKAGPAASAQIYYEARHAKSEDAKKSMGYIPVPLGISSFPRDISPIPLSFCKSLGPIVFQMRHQEGGHFAAYERPEILVRDVQAMFGHGGGAYEIAERLKAAE</sequence>
<feature type="active site" description="Nucleophile" evidence="4">
    <location>
        <position position="181"/>
    </location>
</feature>
<name>A0A545VYD1_9HYPO</name>
<dbReference type="Proteomes" id="UP000315783">
    <property type="component" value="Unassembled WGS sequence"/>
</dbReference>
<evidence type="ECO:0000313" key="7">
    <source>
        <dbReference type="Proteomes" id="UP000315783"/>
    </source>
</evidence>
<accession>A0A545VYD1</accession>
<evidence type="ECO:0000256" key="3">
    <source>
        <dbReference type="ARBA" id="ARBA00022801"/>
    </source>
</evidence>
<evidence type="ECO:0000256" key="4">
    <source>
        <dbReference type="PIRSR" id="PIRSR001112-1"/>
    </source>
</evidence>
<dbReference type="InterPro" id="IPR016292">
    <property type="entry name" value="Epoxide_hydrolase"/>
</dbReference>
<gene>
    <name evidence="6" type="ORF">IF1G_06870</name>
</gene>
<dbReference type="InterPro" id="IPR029058">
    <property type="entry name" value="AB_hydrolase_fold"/>
</dbReference>
<dbReference type="OrthoDB" id="7130006at2759"/>
<comment type="caution">
    <text evidence="6">The sequence shown here is derived from an EMBL/GenBank/DDBJ whole genome shotgun (WGS) entry which is preliminary data.</text>
</comment>
<dbReference type="PIRSF" id="PIRSF001112">
    <property type="entry name" value="Epoxide_hydrolase"/>
    <property type="match status" value="1"/>
</dbReference>
<keyword evidence="7" id="KW-1185">Reference proteome</keyword>
<dbReference type="InterPro" id="IPR010497">
    <property type="entry name" value="Epoxide_hydro_N"/>
</dbReference>
<protein>
    <submittedName>
        <fullName evidence="6">Epoxide hydrolase</fullName>
    </submittedName>
</protein>
<dbReference type="STRING" id="43265.A0A545VYD1"/>
<feature type="domain" description="Epoxide hydrolase N-terminal" evidence="5">
    <location>
        <begin position="6"/>
        <end position="117"/>
    </location>
</feature>
<comment type="similarity">
    <text evidence="1">Belongs to the peptidase S33 family.</text>
</comment>
<dbReference type="Gene3D" id="3.40.50.1820">
    <property type="entry name" value="alpha/beta hydrolase"/>
    <property type="match status" value="1"/>
</dbReference>
<dbReference type="GO" id="GO:0097176">
    <property type="term" value="P:epoxide metabolic process"/>
    <property type="evidence" value="ECO:0007669"/>
    <property type="project" value="TreeGrafter"/>
</dbReference>
<dbReference type="InterPro" id="IPR000639">
    <property type="entry name" value="Epox_hydrolase-like"/>
</dbReference>
<keyword evidence="3 6" id="KW-0378">Hydrolase</keyword>
<dbReference type="PANTHER" id="PTHR21661:SF35">
    <property type="entry name" value="EPOXIDE HYDROLASE"/>
    <property type="match status" value="1"/>
</dbReference>
<evidence type="ECO:0000256" key="1">
    <source>
        <dbReference type="ARBA" id="ARBA00010088"/>
    </source>
</evidence>
<dbReference type="SUPFAM" id="SSF53474">
    <property type="entry name" value="alpha/beta-Hydrolases"/>
    <property type="match status" value="1"/>
</dbReference>
<dbReference type="AlphaFoldDB" id="A0A545VYD1"/>
<dbReference type="Pfam" id="PF06441">
    <property type="entry name" value="EHN"/>
    <property type="match status" value="1"/>
</dbReference>
<evidence type="ECO:0000259" key="5">
    <source>
        <dbReference type="Pfam" id="PF06441"/>
    </source>
</evidence>
<dbReference type="EMBL" id="SPUK01000009">
    <property type="protein sequence ID" value="TQV94859.1"/>
    <property type="molecule type" value="Genomic_DNA"/>
</dbReference>
<dbReference type="PRINTS" id="PR00412">
    <property type="entry name" value="EPOXHYDRLASE"/>
</dbReference>
<dbReference type="PANTHER" id="PTHR21661">
    <property type="entry name" value="EPOXIDE HYDROLASE 1-RELATED"/>
    <property type="match status" value="1"/>
</dbReference>
<evidence type="ECO:0000313" key="6">
    <source>
        <dbReference type="EMBL" id="TQV94859.1"/>
    </source>
</evidence>
<dbReference type="GO" id="GO:0004301">
    <property type="term" value="F:epoxide hydrolase activity"/>
    <property type="evidence" value="ECO:0007669"/>
    <property type="project" value="TreeGrafter"/>
</dbReference>